<feature type="compositionally biased region" description="Basic and acidic residues" evidence="1">
    <location>
        <begin position="145"/>
        <end position="156"/>
    </location>
</feature>
<keyword evidence="3" id="KW-1185">Reference proteome</keyword>
<gene>
    <name evidence="2" type="ORF">LTR09_007495</name>
</gene>
<dbReference type="Proteomes" id="UP001271007">
    <property type="component" value="Unassembled WGS sequence"/>
</dbReference>
<evidence type="ECO:0000313" key="3">
    <source>
        <dbReference type="Proteomes" id="UP001271007"/>
    </source>
</evidence>
<feature type="compositionally biased region" description="Polar residues" evidence="1">
    <location>
        <begin position="184"/>
        <end position="193"/>
    </location>
</feature>
<evidence type="ECO:0000256" key="1">
    <source>
        <dbReference type="SAM" id="MobiDB-lite"/>
    </source>
</evidence>
<comment type="caution">
    <text evidence="2">The sequence shown here is derived from an EMBL/GenBank/DDBJ whole genome shotgun (WGS) entry which is preliminary data.</text>
</comment>
<evidence type="ECO:0000313" key="2">
    <source>
        <dbReference type="EMBL" id="KAK3051472.1"/>
    </source>
</evidence>
<feature type="compositionally biased region" description="Acidic residues" evidence="1">
    <location>
        <begin position="96"/>
        <end position="144"/>
    </location>
</feature>
<feature type="compositionally biased region" description="Polar residues" evidence="1">
    <location>
        <begin position="157"/>
        <end position="168"/>
    </location>
</feature>
<dbReference type="AlphaFoldDB" id="A0AAJ0DCW0"/>
<name>A0AAJ0DCW0_9PEZI</name>
<organism evidence="2 3">
    <name type="scientific">Extremus antarcticus</name>
    <dbReference type="NCBI Taxonomy" id="702011"/>
    <lineage>
        <taxon>Eukaryota</taxon>
        <taxon>Fungi</taxon>
        <taxon>Dikarya</taxon>
        <taxon>Ascomycota</taxon>
        <taxon>Pezizomycotina</taxon>
        <taxon>Dothideomycetes</taxon>
        <taxon>Dothideomycetidae</taxon>
        <taxon>Mycosphaerellales</taxon>
        <taxon>Extremaceae</taxon>
        <taxon>Extremus</taxon>
    </lineage>
</organism>
<dbReference type="EMBL" id="JAWDJX010000026">
    <property type="protein sequence ID" value="KAK3051472.1"/>
    <property type="molecule type" value="Genomic_DNA"/>
</dbReference>
<feature type="region of interest" description="Disordered" evidence="1">
    <location>
        <begin position="87"/>
        <end position="334"/>
    </location>
</feature>
<feature type="compositionally biased region" description="Basic and acidic residues" evidence="1">
    <location>
        <begin position="307"/>
        <end position="316"/>
    </location>
</feature>
<sequence>MALARARALRTLQSSLKRSFTTRTTPRVSAPARTTRTKQLSQRRYASGGEGGTHGAEEASDVPWAIGAVVVTVPACWYLWPTSGHAEHHGEQHEEHEEDGEEEGGEEKEGGEEEGKEDGGEDGGEEKDDSEQKEESSGGDDESKDEGKDDDSKDDSNAGQGENPQESSGNDKQKSDPSDASVRGSDSQKSDSSGAGEGSPGADEQSDDTPATEDQKTTPGGGGGRDDETEVKQVANERKLKKKPDSGQELGGTDQSFKDNPNQEGGPSHEVAATAKEAEKGKTGETTGKQFGISTGPTKHSLPIDSDTSKSKKGEGTPETAKAQGTVDSNRPAR</sequence>
<feature type="compositionally biased region" description="Basic and acidic residues" evidence="1">
    <location>
        <begin position="235"/>
        <end position="246"/>
    </location>
</feature>
<feature type="region of interest" description="Disordered" evidence="1">
    <location>
        <begin position="16"/>
        <end position="58"/>
    </location>
</feature>
<proteinExistence type="predicted"/>
<feature type="compositionally biased region" description="Polar residues" evidence="1">
    <location>
        <begin position="253"/>
        <end position="265"/>
    </location>
</feature>
<protein>
    <submittedName>
        <fullName evidence="2">Uncharacterized protein</fullName>
    </submittedName>
</protein>
<feature type="compositionally biased region" description="Polar residues" evidence="1">
    <location>
        <begin position="16"/>
        <end position="44"/>
    </location>
</feature>
<reference evidence="2" key="1">
    <citation type="submission" date="2023-04" db="EMBL/GenBank/DDBJ databases">
        <title>Black Yeasts Isolated from many extreme environments.</title>
        <authorList>
            <person name="Coleine C."/>
            <person name="Stajich J.E."/>
            <person name="Selbmann L."/>
        </authorList>
    </citation>
    <scope>NUCLEOTIDE SEQUENCE</scope>
    <source>
        <strain evidence="2">CCFEE 5312</strain>
    </source>
</reference>
<accession>A0AAJ0DCW0</accession>